<feature type="chain" id="PRO_5026939379" evidence="1">
    <location>
        <begin position="25"/>
        <end position="401"/>
    </location>
</feature>
<dbReference type="AlphaFoldDB" id="A0A6M4ASJ2"/>
<sequence>MQRWLRGLTRLAALALLASPGVSAAQQDDASVYRERFERFMRDPTNFAYEPVEPVTGVRRYRPIAQVRPGESRIDATALESAVRYAEANRSTAFIVWRDGRLESEQYFGGTRANTLLPSKSLSKPLTAIAVGRAIVLGHIRSLDQPVADFIHEWRGTDRATMRIRHLLDMRSGLLDQGFSPDPNHPWNQAFLGLDHGRYIVEHYPLTHSPGTRYGYANAPSELVALVIERATGRRYADFIGREVLRPIGAQGGEIWINRAGGLAHSGCCLMLPAQDWLRMAILLINDGRVGNRRLLSRGYVAEMLRGTPENRHYGLGVWLGSPWQERRGFGAPGAPGPQVLHSAPYRDPGLYLFDGNASQTVHISPAHRLIILRMGANPPRSPEWDNAYLPNLLIDGLRRR</sequence>
<dbReference type="KEGG" id="slan:GV829_05975"/>
<proteinExistence type="predicted"/>
<evidence type="ECO:0000313" key="3">
    <source>
        <dbReference type="EMBL" id="QJQ32058.1"/>
    </source>
</evidence>
<evidence type="ECO:0000259" key="2">
    <source>
        <dbReference type="Pfam" id="PF00144"/>
    </source>
</evidence>
<protein>
    <submittedName>
        <fullName evidence="3">Beta-lactamase family protein</fullName>
    </submittedName>
</protein>
<gene>
    <name evidence="3" type="ORF">GV829_05975</name>
</gene>
<evidence type="ECO:0000256" key="1">
    <source>
        <dbReference type="SAM" id="SignalP"/>
    </source>
</evidence>
<feature type="domain" description="Beta-lactamase-related" evidence="2">
    <location>
        <begin position="89"/>
        <end position="374"/>
    </location>
</feature>
<dbReference type="InterPro" id="IPR050789">
    <property type="entry name" value="Diverse_Enzym_Activities"/>
</dbReference>
<dbReference type="PANTHER" id="PTHR43283:SF7">
    <property type="entry name" value="BETA-LACTAMASE-RELATED DOMAIN-CONTAINING PROTEIN"/>
    <property type="match status" value="1"/>
</dbReference>
<dbReference type="Proteomes" id="UP000503018">
    <property type="component" value="Chromosome"/>
</dbReference>
<keyword evidence="4" id="KW-1185">Reference proteome</keyword>
<evidence type="ECO:0000313" key="4">
    <source>
        <dbReference type="Proteomes" id="UP000503018"/>
    </source>
</evidence>
<dbReference type="SUPFAM" id="SSF56601">
    <property type="entry name" value="beta-lactamase/transpeptidase-like"/>
    <property type="match status" value="1"/>
</dbReference>
<dbReference type="InterPro" id="IPR001466">
    <property type="entry name" value="Beta-lactam-related"/>
</dbReference>
<dbReference type="InterPro" id="IPR012338">
    <property type="entry name" value="Beta-lactam/transpept-like"/>
</dbReference>
<dbReference type="Gene3D" id="3.40.710.10">
    <property type="entry name" value="DD-peptidase/beta-lactamase superfamily"/>
    <property type="match status" value="1"/>
</dbReference>
<reference evidence="3 4" key="1">
    <citation type="submission" date="2020-01" db="EMBL/GenBank/DDBJ databases">
        <title>Sphingomonas sp. strain CSW-10.</title>
        <authorList>
            <person name="Chen W.-M."/>
        </authorList>
    </citation>
    <scope>NUCLEOTIDE SEQUENCE [LARGE SCALE GENOMIC DNA]</scope>
    <source>
        <strain evidence="3 4">CSW-10</strain>
    </source>
</reference>
<dbReference type="RefSeq" id="WP_169944875.1">
    <property type="nucleotide sequence ID" value="NZ_CP053015.1"/>
</dbReference>
<feature type="signal peptide" evidence="1">
    <location>
        <begin position="1"/>
        <end position="24"/>
    </location>
</feature>
<dbReference type="PANTHER" id="PTHR43283">
    <property type="entry name" value="BETA-LACTAMASE-RELATED"/>
    <property type="match status" value="1"/>
</dbReference>
<dbReference type="Pfam" id="PF00144">
    <property type="entry name" value="Beta-lactamase"/>
    <property type="match status" value="1"/>
</dbReference>
<accession>A0A6M4ASJ2</accession>
<keyword evidence="1" id="KW-0732">Signal</keyword>
<dbReference type="EMBL" id="CP053015">
    <property type="protein sequence ID" value="QJQ32058.1"/>
    <property type="molecule type" value="Genomic_DNA"/>
</dbReference>
<organism evidence="3 4">
    <name type="scientific">Sphingomonas lacunae</name>
    <dbReference type="NCBI Taxonomy" id="2698828"/>
    <lineage>
        <taxon>Bacteria</taxon>
        <taxon>Pseudomonadati</taxon>
        <taxon>Pseudomonadota</taxon>
        <taxon>Alphaproteobacteria</taxon>
        <taxon>Sphingomonadales</taxon>
        <taxon>Sphingomonadaceae</taxon>
        <taxon>Sphingomonas</taxon>
    </lineage>
</organism>
<name>A0A6M4ASJ2_9SPHN</name>